<keyword evidence="1" id="KW-1133">Transmembrane helix</keyword>
<dbReference type="KEGG" id="etd:ETAF_1875"/>
<feature type="transmembrane region" description="Helical" evidence="1">
    <location>
        <begin position="17"/>
        <end position="36"/>
    </location>
</feature>
<evidence type="ECO:0000313" key="3">
    <source>
        <dbReference type="Proteomes" id="UP000002230"/>
    </source>
</evidence>
<keyword evidence="1" id="KW-0812">Transmembrane</keyword>
<evidence type="ECO:0000313" key="2">
    <source>
        <dbReference type="EMBL" id="ADM41981.1"/>
    </source>
</evidence>
<dbReference type="HOGENOM" id="CLU_212603_1_0_6"/>
<protein>
    <recommendedName>
        <fullName evidence="4">DUF2770 domain-containing protein</fullName>
    </recommendedName>
</protein>
<proteinExistence type="predicted"/>
<name>A0A0H3DRJ6_EDWTF</name>
<accession>A0A0H3DRJ6</accession>
<sequence>MFNRLIHRFIDNVRHHLLFYLAVSLLLLAFDLYYLWFA</sequence>
<evidence type="ECO:0000256" key="1">
    <source>
        <dbReference type="SAM" id="Phobius"/>
    </source>
</evidence>
<evidence type="ECO:0008006" key="4">
    <source>
        <dbReference type="Google" id="ProtNLM"/>
    </source>
</evidence>
<gene>
    <name evidence="2" type="ordered locus">ETAF_1875</name>
</gene>
<dbReference type="PATRIC" id="fig|718251.5.peg.1944"/>
<dbReference type="Proteomes" id="UP000002230">
    <property type="component" value="Chromosome"/>
</dbReference>
<keyword evidence="1" id="KW-0472">Membrane</keyword>
<reference evidence="2 3" key="2">
    <citation type="journal article" date="2011" name="BMC Immunol.">
        <title>Comparison of static immersion and intravenous injection systems for exposure of zebrafish embryos to the natural pathogen Edwardsiella tarda.</title>
        <authorList>
            <person name="van Soest J.J."/>
            <person name="Stockhammer O.W."/>
            <person name="Ordas A."/>
            <person name="Bloemberg G.V."/>
            <person name="Spaink H.P."/>
            <person name="Meijer A.H."/>
        </authorList>
    </citation>
    <scope>NUCLEOTIDE SEQUENCE [LARGE SCALE GENOMIC DNA]</scope>
    <source>
        <strain evidence="2 3">FL6-60</strain>
    </source>
</reference>
<reference evidence="3" key="1">
    <citation type="submission" date="2010-08" db="EMBL/GenBank/DDBJ databases">
        <title>Genome comparisons of Edwardsiella bacteria analysed using deep sequencing technology.</title>
        <authorList>
            <person name="van Soest J.J."/>
            <person name="Henkel C.V."/>
            <person name="Jansen H.J."/>
            <person name="van den Hondel C.A.M.J.J."/>
            <person name="Bloemberg G.V."/>
            <person name="Meijer A.H."/>
            <person name="Spaink H.P."/>
        </authorList>
    </citation>
    <scope>NUCLEOTIDE SEQUENCE [LARGE SCALE GENOMIC DNA]</scope>
    <source>
        <strain evidence="3">FL6-60</strain>
    </source>
</reference>
<organism evidence="2 3">
    <name type="scientific">Edwardsiella tarda (strain FL6-60)</name>
    <dbReference type="NCBI Taxonomy" id="718251"/>
    <lineage>
        <taxon>Bacteria</taxon>
        <taxon>Pseudomonadati</taxon>
        <taxon>Pseudomonadota</taxon>
        <taxon>Gammaproteobacteria</taxon>
        <taxon>Enterobacterales</taxon>
        <taxon>Hafniaceae</taxon>
        <taxon>Edwardsiella</taxon>
    </lineage>
</organism>
<keyword evidence="3" id="KW-1185">Reference proteome</keyword>
<dbReference type="AlphaFoldDB" id="A0A0H3DRJ6"/>
<dbReference type="EMBL" id="CP002154">
    <property type="protein sequence ID" value="ADM41981.1"/>
    <property type="molecule type" value="Genomic_DNA"/>
</dbReference>